<reference evidence="8 9" key="1">
    <citation type="submission" date="2019-04" db="EMBL/GenBank/DDBJ databases">
        <title>Comparative genomics and transcriptomics to analyze fruiting body development in filamentous ascomycetes.</title>
        <authorList>
            <consortium name="DOE Joint Genome Institute"/>
            <person name="Lutkenhaus R."/>
            <person name="Traeger S."/>
            <person name="Breuer J."/>
            <person name="Kuo A."/>
            <person name="Lipzen A."/>
            <person name="Pangilinan J."/>
            <person name="Dilworth D."/>
            <person name="Sandor L."/>
            <person name="Poggeler S."/>
            <person name="Barry K."/>
            <person name="Grigoriev I.V."/>
            <person name="Nowrousian M."/>
        </authorList>
    </citation>
    <scope>NUCLEOTIDE SEQUENCE [LARGE SCALE GENOMIC DNA]</scope>
    <source>
        <strain evidence="8 9">CBS 389.68</strain>
    </source>
</reference>
<feature type="signal peptide" evidence="7">
    <location>
        <begin position="1"/>
        <end position="19"/>
    </location>
</feature>
<keyword evidence="4 6" id="KW-1133">Transmembrane helix</keyword>
<dbReference type="Proteomes" id="UP000298138">
    <property type="component" value="Unassembled WGS sequence"/>
</dbReference>
<sequence length="393" mass="41043">MNVLLFFTLTTALVLRAHTRKSLTPGGIFAAILTAFLHGLHPTPTPFLLLITFYTLGTLSTKLHHAQKSHLTLSSTGRPIVSRTPIQVFCNSLTASLLTLLAAALNAASTRAKTEGGYKVFGLPHIPADAARDAVQLRNAEEVLLFGVVCHYAATTADTLSSELGILSHSPPRFILSGRVCPKGTNGGVTLTGLLAGALGAAVIAGVGLMAGMPWWVAAETRMGFVGVVTAAGIVGSVLDSVLGAVFQETVVDTRTGKVVEAPGGGKVLVAPGERRGSFRGERRAEVGFAPEEDVDKLDTGTAAGDVGEAGAGESVKRRHILEDRQEVDMDEKVGRKGRSRSVLTGLGWWDNNAVNAVMAAGVAVGGMVVVAGWEQVWEAVVKGVGEVGRWIV</sequence>
<dbReference type="PANTHER" id="PTHR13353:SF5">
    <property type="entry name" value="TRANSMEMBRANE PROTEIN 19"/>
    <property type="match status" value="1"/>
</dbReference>
<gene>
    <name evidence="8" type="ORF">EX30DRAFT_365379</name>
</gene>
<dbReference type="AlphaFoldDB" id="A0A4S2MPW5"/>
<feature type="chain" id="PRO_5020730620" description="DUF92-domain-containing protein" evidence="7">
    <location>
        <begin position="20"/>
        <end position="393"/>
    </location>
</feature>
<dbReference type="OrthoDB" id="30881at2759"/>
<evidence type="ECO:0000256" key="6">
    <source>
        <dbReference type="SAM" id="Phobius"/>
    </source>
</evidence>
<feature type="transmembrane region" description="Helical" evidence="6">
    <location>
        <begin position="193"/>
        <end position="217"/>
    </location>
</feature>
<comment type="similarity">
    <text evidence="2">Belongs to the TMEM19 family.</text>
</comment>
<evidence type="ECO:0000256" key="4">
    <source>
        <dbReference type="ARBA" id="ARBA00022989"/>
    </source>
</evidence>
<evidence type="ECO:0000313" key="9">
    <source>
        <dbReference type="Proteomes" id="UP000298138"/>
    </source>
</evidence>
<feature type="transmembrane region" description="Helical" evidence="6">
    <location>
        <begin position="223"/>
        <end position="247"/>
    </location>
</feature>
<keyword evidence="9" id="KW-1185">Reference proteome</keyword>
<keyword evidence="5 6" id="KW-0472">Membrane</keyword>
<evidence type="ECO:0000256" key="5">
    <source>
        <dbReference type="ARBA" id="ARBA00023136"/>
    </source>
</evidence>
<dbReference type="InterPro" id="IPR002794">
    <property type="entry name" value="DUF92_TMEM19"/>
</dbReference>
<accession>A0A4S2MPW5</accession>
<name>A0A4S2MPW5_9PEZI</name>
<keyword evidence="3 6" id="KW-0812">Transmembrane</keyword>
<dbReference type="EMBL" id="ML220133">
    <property type="protein sequence ID" value="TGZ79231.1"/>
    <property type="molecule type" value="Genomic_DNA"/>
</dbReference>
<keyword evidence="7" id="KW-0732">Signal</keyword>
<evidence type="ECO:0000256" key="3">
    <source>
        <dbReference type="ARBA" id="ARBA00022692"/>
    </source>
</evidence>
<dbReference type="GO" id="GO:0016020">
    <property type="term" value="C:membrane"/>
    <property type="evidence" value="ECO:0007669"/>
    <property type="project" value="UniProtKB-SubCell"/>
</dbReference>
<comment type="subcellular location">
    <subcellularLocation>
        <location evidence="1">Membrane</location>
        <topology evidence="1">Multi-pass membrane protein</topology>
    </subcellularLocation>
</comment>
<organism evidence="8 9">
    <name type="scientific">Ascodesmis nigricans</name>
    <dbReference type="NCBI Taxonomy" id="341454"/>
    <lineage>
        <taxon>Eukaryota</taxon>
        <taxon>Fungi</taxon>
        <taxon>Dikarya</taxon>
        <taxon>Ascomycota</taxon>
        <taxon>Pezizomycotina</taxon>
        <taxon>Pezizomycetes</taxon>
        <taxon>Pezizales</taxon>
        <taxon>Ascodesmidaceae</taxon>
        <taxon>Ascodesmis</taxon>
    </lineage>
</organism>
<protein>
    <recommendedName>
        <fullName evidence="10">DUF92-domain-containing protein</fullName>
    </recommendedName>
</protein>
<evidence type="ECO:0000256" key="1">
    <source>
        <dbReference type="ARBA" id="ARBA00004141"/>
    </source>
</evidence>
<dbReference type="PANTHER" id="PTHR13353">
    <property type="entry name" value="TRANSMEMBRANE PROTEIN 19"/>
    <property type="match status" value="1"/>
</dbReference>
<evidence type="ECO:0000256" key="7">
    <source>
        <dbReference type="SAM" id="SignalP"/>
    </source>
</evidence>
<evidence type="ECO:0008006" key="10">
    <source>
        <dbReference type="Google" id="ProtNLM"/>
    </source>
</evidence>
<dbReference type="STRING" id="341454.A0A4S2MPW5"/>
<dbReference type="Pfam" id="PF01940">
    <property type="entry name" value="DUF92"/>
    <property type="match status" value="1"/>
</dbReference>
<evidence type="ECO:0000256" key="2">
    <source>
        <dbReference type="ARBA" id="ARBA00009012"/>
    </source>
</evidence>
<proteinExistence type="inferred from homology"/>
<dbReference type="InParanoid" id="A0A4S2MPW5"/>
<evidence type="ECO:0000313" key="8">
    <source>
        <dbReference type="EMBL" id="TGZ79231.1"/>
    </source>
</evidence>